<accession>A0A0E9WXS1</accession>
<name>A0A0E9WXS1_ANGAN</name>
<protein>
    <submittedName>
        <fullName evidence="1">Uncharacterized protein</fullName>
    </submittedName>
</protein>
<reference evidence="1" key="2">
    <citation type="journal article" date="2015" name="Fish Shellfish Immunol.">
        <title>Early steps in the European eel (Anguilla anguilla)-Vibrio vulnificus interaction in the gills: Role of the RtxA13 toxin.</title>
        <authorList>
            <person name="Callol A."/>
            <person name="Pajuelo D."/>
            <person name="Ebbesson L."/>
            <person name="Teles M."/>
            <person name="MacKenzie S."/>
            <person name="Amaro C."/>
        </authorList>
    </citation>
    <scope>NUCLEOTIDE SEQUENCE</scope>
</reference>
<evidence type="ECO:0000313" key="1">
    <source>
        <dbReference type="EMBL" id="JAH95194.1"/>
    </source>
</evidence>
<dbReference type="AlphaFoldDB" id="A0A0E9WXS1"/>
<reference evidence="1" key="1">
    <citation type="submission" date="2014-11" db="EMBL/GenBank/DDBJ databases">
        <authorList>
            <person name="Amaro Gonzalez C."/>
        </authorList>
    </citation>
    <scope>NUCLEOTIDE SEQUENCE</scope>
</reference>
<organism evidence="1">
    <name type="scientific">Anguilla anguilla</name>
    <name type="common">European freshwater eel</name>
    <name type="synonym">Muraena anguilla</name>
    <dbReference type="NCBI Taxonomy" id="7936"/>
    <lineage>
        <taxon>Eukaryota</taxon>
        <taxon>Metazoa</taxon>
        <taxon>Chordata</taxon>
        <taxon>Craniata</taxon>
        <taxon>Vertebrata</taxon>
        <taxon>Euteleostomi</taxon>
        <taxon>Actinopterygii</taxon>
        <taxon>Neopterygii</taxon>
        <taxon>Teleostei</taxon>
        <taxon>Anguilliformes</taxon>
        <taxon>Anguillidae</taxon>
        <taxon>Anguilla</taxon>
    </lineage>
</organism>
<proteinExistence type="predicted"/>
<dbReference type="EMBL" id="GBXM01013383">
    <property type="protein sequence ID" value="JAH95194.1"/>
    <property type="molecule type" value="Transcribed_RNA"/>
</dbReference>
<sequence length="108" mass="12217">MTGAIDKGQRFATTRIVWATAPLEIFVVASRRGVLTGRAAARAFCTFALKRTLIGTPYGLSTLFLHQARKKNLNRTSVWLHCGISLFFNHARMRKFGFIFSHFLKKSL</sequence>